<dbReference type="InterPro" id="IPR052016">
    <property type="entry name" value="Bact_Sigma-Reg"/>
</dbReference>
<keyword evidence="4" id="KW-1185">Reference proteome</keyword>
<dbReference type="InterPro" id="IPR003018">
    <property type="entry name" value="GAF"/>
</dbReference>
<dbReference type="RefSeq" id="WP_380747154.1">
    <property type="nucleotide sequence ID" value="NZ_JBHSRF010000004.1"/>
</dbReference>
<dbReference type="SMART" id="SM00331">
    <property type="entry name" value="PP2C_SIG"/>
    <property type="match status" value="1"/>
</dbReference>
<dbReference type="Pfam" id="PF07228">
    <property type="entry name" value="SpoIIE"/>
    <property type="match status" value="1"/>
</dbReference>
<evidence type="ECO:0000256" key="1">
    <source>
        <dbReference type="ARBA" id="ARBA00022801"/>
    </source>
</evidence>
<dbReference type="InterPro" id="IPR036457">
    <property type="entry name" value="PPM-type-like_dom_sf"/>
</dbReference>
<dbReference type="EC" id="3.1.3.16" evidence="3"/>
<gene>
    <name evidence="3" type="ORF">ACFP1K_04385</name>
</gene>
<dbReference type="PANTHER" id="PTHR43156">
    <property type="entry name" value="STAGE II SPORULATION PROTEIN E-RELATED"/>
    <property type="match status" value="1"/>
</dbReference>
<sequence>MTNFSRGALAASFVAGKAALPAARQFTHEVLTAWAATSILADAERLTGEFVTEVGDVPFEIVWGHQGDAVQIEVRQRADDDRAPAAPAVPVAAWGVTFSGTQRTTWARLGLPHTMSPREDREGGVTETTSRGPGWLGFLADASDLLAGTLDPDMVPALIAQIVVPRLATWCAVYTADNGSGQHDLAYLWHADESRMDALRDLLADAAIPSADDLRPMPISLPDWQSLAFPLVARGRSLGVMCLGRSGRFPDDIAQLAEDLARRAALAMDNARLYAQQADANRALQRSLLPPGVPAVTPGLDYSVVYEPAGETNEVGGDFYDLFATADGTWRFAIGDVCGTGPEAAAVTGLARHTLRLLAREGYDVAAVVSRLNRAILEEGERARFLTLLHGEITRTDEGLELSLISAGHPEALRLRPTGVVEAVVTAQSLLGVFPEAEFEAERVVLAPGDVLLGVTDGVTERRSGTRLLDDEGGLGKLLAECVDLSARAVAERIHRAVLDFASEPSADDLAILVLRAERPEAAAQGVR</sequence>
<dbReference type="Gene3D" id="3.60.40.10">
    <property type="entry name" value="PPM-type phosphatase domain"/>
    <property type="match status" value="1"/>
</dbReference>
<proteinExistence type="predicted"/>
<reference evidence="4" key="1">
    <citation type="journal article" date="2019" name="Int. J. Syst. Evol. Microbiol.">
        <title>The Global Catalogue of Microorganisms (GCM) 10K type strain sequencing project: providing services to taxonomists for standard genome sequencing and annotation.</title>
        <authorList>
            <consortium name="The Broad Institute Genomics Platform"/>
            <consortium name="The Broad Institute Genome Sequencing Center for Infectious Disease"/>
            <person name="Wu L."/>
            <person name="Ma J."/>
        </authorList>
    </citation>
    <scope>NUCLEOTIDE SEQUENCE [LARGE SCALE GENOMIC DNA]</scope>
    <source>
        <strain evidence="4">JCM 30346</strain>
    </source>
</reference>
<name>A0ABW1NBF5_9ACTN</name>
<evidence type="ECO:0000313" key="3">
    <source>
        <dbReference type="EMBL" id="MFC6080381.1"/>
    </source>
</evidence>
<keyword evidence="1 3" id="KW-0378">Hydrolase</keyword>
<comment type="caution">
    <text evidence="3">The sequence shown here is derived from an EMBL/GenBank/DDBJ whole genome shotgun (WGS) entry which is preliminary data.</text>
</comment>
<dbReference type="SUPFAM" id="SSF81606">
    <property type="entry name" value="PP2C-like"/>
    <property type="match status" value="1"/>
</dbReference>
<accession>A0ABW1NBF5</accession>
<dbReference type="Gene3D" id="3.30.450.40">
    <property type="match status" value="1"/>
</dbReference>
<organism evidence="3 4">
    <name type="scientific">Sphaerisporangium aureirubrum</name>
    <dbReference type="NCBI Taxonomy" id="1544736"/>
    <lineage>
        <taxon>Bacteria</taxon>
        <taxon>Bacillati</taxon>
        <taxon>Actinomycetota</taxon>
        <taxon>Actinomycetes</taxon>
        <taxon>Streptosporangiales</taxon>
        <taxon>Streptosporangiaceae</taxon>
        <taxon>Sphaerisporangium</taxon>
    </lineage>
</organism>
<dbReference type="Pfam" id="PF01590">
    <property type="entry name" value="GAF"/>
    <property type="match status" value="1"/>
</dbReference>
<dbReference type="Proteomes" id="UP001596137">
    <property type="component" value="Unassembled WGS sequence"/>
</dbReference>
<protein>
    <submittedName>
        <fullName evidence="3">PP2C family protein-serine/threonine phosphatase</fullName>
        <ecNumber evidence="3">3.1.3.16</ecNumber>
    </submittedName>
</protein>
<dbReference type="SUPFAM" id="SSF55781">
    <property type="entry name" value="GAF domain-like"/>
    <property type="match status" value="1"/>
</dbReference>
<evidence type="ECO:0000313" key="4">
    <source>
        <dbReference type="Proteomes" id="UP001596137"/>
    </source>
</evidence>
<dbReference type="PANTHER" id="PTHR43156:SF2">
    <property type="entry name" value="STAGE II SPORULATION PROTEIN E"/>
    <property type="match status" value="1"/>
</dbReference>
<dbReference type="GO" id="GO:0004722">
    <property type="term" value="F:protein serine/threonine phosphatase activity"/>
    <property type="evidence" value="ECO:0007669"/>
    <property type="project" value="UniProtKB-EC"/>
</dbReference>
<evidence type="ECO:0000259" key="2">
    <source>
        <dbReference type="SMART" id="SM00331"/>
    </source>
</evidence>
<feature type="domain" description="PPM-type phosphatase" evidence="2">
    <location>
        <begin position="300"/>
        <end position="517"/>
    </location>
</feature>
<dbReference type="InterPro" id="IPR001932">
    <property type="entry name" value="PPM-type_phosphatase-like_dom"/>
</dbReference>
<dbReference type="InterPro" id="IPR029016">
    <property type="entry name" value="GAF-like_dom_sf"/>
</dbReference>
<dbReference type="EMBL" id="JBHSRF010000004">
    <property type="protein sequence ID" value="MFC6080381.1"/>
    <property type="molecule type" value="Genomic_DNA"/>
</dbReference>